<feature type="compositionally biased region" description="Basic and acidic residues" evidence="6">
    <location>
        <begin position="277"/>
        <end position="286"/>
    </location>
</feature>
<dbReference type="OrthoDB" id="9802481at2"/>
<evidence type="ECO:0000259" key="7">
    <source>
        <dbReference type="Pfam" id="PF00149"/>
    </source>
</evidence>
<name>I8I314_9GAMM</name>
<dbReference type="Gene3D" id="3.60.21.10">
    <property type="match status" value="1"/>
</dbReference>
<feature type="domain" description="Calcineurin-like phosphoesterase" evidence="7">
    <location>
        <begin position="12"/>
        <end position="213"/>
    </location>
</feature>
<dbReference type="InterPro" id="IPR043461">
    <property type="entry name" value="LpxH-like"/>
</dbReference>
<dbReference type="SUPFAM" id="SSF56300">
    <property type="entry name" value="Metallo-dependent phosphatases"/>
    <property type="match status" value="1"/>
</dbReference>
<dbReference type="PANTHER" id="PTHR34990">
    <property type="entry name" value="UDP-2,3-DIACYLGLUCOSAMINE HYDROLASE-RELATED"/>
    <property type="match status" value="1"/>
</dbReference>
<evidence type="ECO:0000256" key="4">
    <source>
        <dbReference type="ARBA" id="ARBA00023136"/>
    </source>
</evidence>
<dbReference type="RefSeq" id="WP_007183467.1">
    <property type="nucleotide sequence ID" value="NZ_AKGD01000001.1"/>
</dbReference>
<dbReference type="PATRIC" id="fig|1172194.4.peg.485"/>
<dbReference type="PANTHER" id="PTHR34990:SF2">
    <property type="entry name" value="BLL8164 PROTEIN"/>
    <property type="match status" value="1"/>
</dbReference>
<keyword evidence="2" id="KW-0997">Cell inner membrane</keyword>
<gene>
    <name evidence="8" type="ORF">WQQ_05080</name>
</gene>
<evidence type="ECO:0000313" key="8">
    <source>
        <dbReference type="EMBL" id="EIT70371.1"/>
    </source>
</evidence>
<dbReference type="Proteomes" id="UP000003704">
    <property type="component" value="Unassembled WGS sequence"/>
</dbReference>
<dbReference type="FunFam" id="3.60.21.10:FF:000029">
    <property type="entry name" value="UDP-2,3-diacylglucosamine hydrolase"/>
    <property type="match status" value="1"/>
</dbReference>
<keyword evidence="9" id="KW-1185">Reference proteome</keyword>
<keyword evidence="3" id="KW-0479">Metal-binding</keyword>
<dbReference type="GO" id="GO:0009245">
    <property type="term" value="P:lipid A biosynthetic process"/>
    <property type="evidence" value="ECO:0007669"/>
    <property type="project" value="TreeGrafter"/>
</dbReference>
<evidence type="ECO:0000256" key="5">
    <source>
        <dbReference type="ARBA" id="ARBA00023211"/>
    </source>
</evidence>
<dbReference type="InterPro" id="IPR029052">
    <property type="entry name" value="Metallo-depent_PP-like"/>
</dbReference>
<reference evidence="8 9" key="1">
    <citation type="journal article" date="2012" name="J. Bacteriol.">
        <title>Genome Sequence of n-Alkane-Degrading Hydrocarboniphaga effusa Strain AP103T (ATCC BAA-332T).</title>
        <authorList>
            <person name="Chang H.K."/>
            <person name="Zylstra G.J."/>
            <person name="Chae J.C."/>
        </authorList>
    </citation>
    <scope>NUCLEOTIDE SEQUENCE [LARGE SCALE GENOMIC DNA]</scope>
    <source>
        <strain evidence="8 9">AP103</strain>
    </source>
</reference>
<evidence type="ECO:0000256" key="1">
    <source>
        <dbReference type="ARBA" id="ARBA00022475"/>
    </source>
</evidence>
<evidence type="ECO:0000256" key="3">
    <source>
        <dbReference type="ARBA" id="ARBA00022723"/>
    </source>
</evidence>
<dbReference type="STRING" id="1172194.WQQ_05080"/>
<accession>I8I314</accession>
<keyword evidence="1" id="KW-1003">Cell membrane</keyword>
<feature type="region of interest" description="Disordered" evidence="6">
    <location>
        <begin position="260"/>
        <end position="286"/>
    </location>
</feature>
<dbReference type="GO" id="GO:0046872">
    <property type="term" value="F:metal ion binding"/>
    <property type="evidence" value="ECO:0007669"/>
    <property type="project" value="UniProtKB-KW"/>
</dbReference>
<comment type="caution">
    <text evidence="8">The sequence shown here is derived from an EMBL/GenBank/DDBJ whole genome shotgun (WGS) entry which is preliminary data.</text>
</comment>
<evidence type="ECO:0000256" key="6">
    <source>
        <dbReference type="SAM" id="MobiDB-lite"/>
    </source>
</evidence>
<keyword evidence="5" id="KW-0464">Manganese</keyword>
<dbReference type="GO" id="GO:0008758">
    <property type="term" value="F:UDP-2,3-diacylglucosamine hydrolase activity"/>
    <property type="evidence" value="ECO:0007669"/>
    <property type="project" value="TreeGrafter"/>
</dbReference>
<sequence>MAKDQNRARRYRTLWISDVHLGTPGCKAEHLVEFLKHNDCDTLYLVGDIVDGWKLKNGWFWPQEHTNVIRKVLTKAKRGTKVIYVTGNHDEFLRKFVDYRIEIGNIRVVNEHIHRTADGRQLLVTHGDLFDVITRYHRWIALAGDFAYEATMRTNYWFNRGRALLGMRYWSLSAFAKKSVKNAVAIISEYEDSVARECKRRGLDGVICGHIHHAEIRELHGVTYHNCGDWVESCTALGETPDGRIEIIRWVELDHLNQSPAQASPRVTPIRAARKAKPVEPRRAAG</sequence>
<dbReference type="AlphaFoldDB" id="I8I314"/>
<organism evidence="8 9">
    <name type="scientific">Hydrocarboniphaga effusa AP103</name>
    <dbReference type="NCBI Taxonomy" id="1172194"/>
    <lineage>
        <taxon>Bacteria</taxon>
        <taxon>Pseudomonadati</taxon>
        <taxon>Pseudomonadota</taxon>
        <taxon>Gammaproteobacteria</taxon>
        <taxon>Nevskiales</taxon>
        <taxon>Nevskiaceae</taxon>
        <taxon>Hydrocarboniphaga</taxon>
    </lineage>
</organism>
<dbReference type="EMBL" id="AKGD01000001">
    <property type="protein sequence ID" value="EIT70371.1"/>
    <property type="molecule type" value="Genomic_DNA"/>
</dbReference>
<proteinExistence type="predicted"/>
<dbReference type="InterPro" id="IPR004843">
    <property type="entry name" value="Calcineurin-like_PHP"/>
</dbReference>
<evidence type="ECO:0000313" key="9">
    <source>
        <dbReference type="Proteomes" id="UP000003704"/>
    </source>
</evidence>
<dbReference type="GO" id="GO:0016020">
    <property type="term" value="C:membrane"/>
    <property type="evidence" value="ECO:0007669"/>
    <property type="project" value="GOC"/>
</dbReference>
<evidence type="ECO:0000256" key="2">
    <source>
        <dbReference type="ARBA" id="ARBA00022519"/>
    </source>
</evidence>
<dbReference type="Pfam" id="PF00149">
    <property type="entry name" value="Metallophos"/>
    <property type="match status" value="1"/>
</dbReference>
<dbReference type="CDD" id="cd07398">
    <property type="entry name" value="MPP_YbbF-LpxH"/>
    <property type="match status" value="1"/>
</dbReference>
<protein>
    <submittedName>
        <fullName evidence="8">Ser/Thr protein phosphatase family protein</fullName>
    </submittedName>
</protein>
<keyword evidence="4" id="KW-0472">Membrane</keyword>